<sequence>MEIGLKRGFRIALGDIIIMQLQLCLVFFIFLLVITSHYFGQTILHGGVKYRATGGGFVERHVKFAENYRMYFRSHFTKGLKLMMPQLIYAAANCLSDLWIATTNSTTFMLLTASMWFLVATSIFAPFLFNLSCFEWKKIVDDWDVWSKWIKSEAIAKILNC</sequence>
<evidence type="ECO:0000259" key="2">
    <source>
        <dbReference type="Pfam" id="PF02364"/>
    </source>
</evidence>
<dbReference type="EMBL" id="JAGFBR010000006">
    <property type="protein sequence ID" value="KAH0464779.1"/>
    <property type="molecule type" value="Genomic_DNA"/>
</dbReference>
<dbReference type="GO" id="GO:0006075">
    <property type="term" value="P:(1-&gt;3)-beta-D-glucan biosynthetic process"/>
    <property type="evidence" value="ECO:0007669"/>
    <property type="project" value="InterPro"/>
</dbReference>
<dbReference type="AlphaFoldDB" id="A0AAV7HAS0"/>
<feature type="transmembrane region" description="Helical" evidence="1">
    <location>
        <begin position="12"/>
        <end position="34"/>
    </location>
</feature>
<gene>
    <name evidence="3" type="ORF">IEQ34_004882</name>
</gene>
<keyword evidence="1" id="KW-1133">Transmembrane helix</keyword>
<evidence type="ECO:0000313" key="4">
    <source>
        <dbReference type="Proteomes" id="UP000775213"/>
    </source>
</evidence>
<keyword evidence="1" id="KW-0472">Membrane</keyword>
<dbReference type="PANTHER" id="PTHR12741">
    <property type="entry name" value="LYST-INTERACTING PROTEIN LIP5 DOPAMINE RESPONSIVE PROTEIN DRG-1"/>
    <property type="match status" value="1"/>
</dbReference>
<protein>
    <recommendedName>
        <fullName evidence="2">Glycosyl transferase 48 domain-containing protein</fullName>
    </recommendedName>
</protein>
<name>A0AAV7HAS0_DENCH</name>
<evidence type="ECO:0000313" key="3">
    <source>
        <dbReference type="EMBL" id="KAH0464779.1"/>
    </source>
</evidence>
<keyword evidence="1" id="KW-0812">Transmembrane</keyword>
<dbReference type="PANTHER" id="PTHR12741:SF106">
    <property type="entry name" value="CALLOSE SYNTHASE 5"/>
    <property type="match status" value="1"/>
</dbReference>
<reference evidence="3 4" key="1">
    <citation type="journal article" date="2021" name="Hortic Res">
        <title>Chromosome-scale assembly of the Dendrobium chrysotoxum genome enhances the understanding of orchid evolution.</title>
        <authorList>
            <person name="Zhang Y."/>
            <person name="Zhang G.Q."/>
            <person name="Zhang D."/>
            <person name="Liu X.D."/>
            <person name="Xu X.Y."/>
            <person name="Sun W.H."/>
            <person name="Yu X."/>
            <person name="Zhu X."/>
            <person name="Wang Z.W."/>
            <person name="Zhao X."/>
            <person name="Zhong W.Y."/>
            <person name="Chen H."/>
            <person name="Yin W.L."/>
            <person name="Huang T."/>
            <person name="Niu S.C."/>
            <person name="Liu Z.J."/>
        </authorList>
    </citation>
    <scope>NUCLEOTIDE SEQUENCE [LARGE SCALE GENOMIC DNA]</scope>
    <source>
        <strain evidence="3">Lindl</strain>
    </source>
</reference>
<feature type="transmembrane region" description="Helical" evidence="1">
    <location>
        <begin position="108"/>
        <end position="129"/>
    </location>
</feature>
<dbReference type="GO" id="GO:0005886">
    <property type="term" value="C:plasma membrane"/>
    <property type="evidence" value="ECO:0007669"/>
    <property type="project" value="TreeGrafter"/>
</dbReference>
<accession>A0AAV7HAS0</accession>
<dbReference type="Proteomes" id="UP000775213">
    <property type="component" value="Unassembled WGS sequence"/>
</dbReference>
<comment type="caution">
    <text evidence="3">The sequence shown here is derived from an EMBL/GenBank/DDBJ whole genome shotgun (WGS) entry which is preliminary data.</text>
</comment>
<dbReference type="GO" id="GO:0000148">
    <property type="term" value="C:1,3-beta-D-glucan synthase complex"/>
    <property type="evidence" value="ECO:0007669"/>
    <property type="project" value="InterPro"/>
</dbReference>
<feature type="domain" description="Glycosyl transferase 48" evidence="2">
    <location>
        <begin position="5"/>
        <end position="154"/>
    </location>
</feature>
<dbReference type="GO" id="GO:0003843">
    <property type="term" value="F:1,3-beta-D-glucan synthase activity"/>
    <property type="evidence" value="ECO:0007669"/>
    <property type="project" value="InterPro"/>
</dbReference>
<dbReference type="InterPro" id="IPR003440">
    <property type="entry name" value="Glyco_trans_48_dom"/>
</dbReference>
<keyword evidence="4" id="KW-1185">Reference proteome</keyword>
<organism evidence="3 4">
    <name type="scientific">Dendrobium chrysotoxum</name>
    <name type="common">Orchid</name>
    <dbReference type="NCBI Taxonomy" id="161865"/>
    <lineage>
        <taxon>Eukaryota</taxon>
        <taxon>Viridiplantae</taxon>
        <taxon>Streptophyta</taxon>
        <taxon>Embryophyta</taxon>
        <taxon>Tracheophyta</taxon>
        <taxon>Spermatophyta</taxon>
        <taxon>Magnoliopsida</taxon>
        <taxon>Liliopsida</taxon>
        <taxon>Asparagales</taxon>
        <taxon>Orchidaceae</taxon>
        <taxon>Epidendroideae</taxon>
        <taxon>Malaxideae</taxon>
        <taxon>Dendrobiinae</taxon>
        <taxon>Dendrobium</taxon>
    </lineage>
</organism>
<evidence type="ECO:0000256" key="1">
    <source>
        <dbReference type="SAM" id="Phobius"/>
    </source>
</evidence>
<proteinExistence type="predicted"/>
<dbReference type="Pfam" id="PF02364">
    <property type="entry name" value="Glucan_synthase"/>
    <property type="match status" value="1"/>
</dbReference>